<gene>
    <name evidence="1" type="ORF">OFLC_LOCUS14338</name>
</gene>
<dbReference type="Proteomes" id="UP000267606">
    <property type="component" value="Unassembled WGS sequence"/>
</dbReference>
<protein>
    <submittedName>
        <fullName evidence="3">GDNF domain-containing protein</fullName>
    </submittedName>
</protein>
<accession>A0A183I3M6</accession>
<evidence type="ECO:0000313" key="3">
    <source>
        <dbReference type="WBParaSite" id="OFLC_0001434601-mRNA-1"/>
    </source>
</evidence>
<keyword evidence="2" id="KW-1185">Reference proteome</keyword>
<evidence type="ECO:0000313" key="1">
    <source>
        <dbReference type="EMBL" id="VDP16606.1"/>
    </source>
</evidence>
<reference evidence="1 2" key="2">
    <citation type="submission" date="2018-11" db="EMBL/GenBank/DDBJ databases">
        <authorList>
            <consortium name="Pathogen Informatics"/>
        </authorList>
    </citation>
    <scope>NUCLEOTIDE SEQUENCE [LARGE SCALE GENOMIC DNA]</scope>
</reference>
<evidence type="ECO:0000313" key="2">
    <source>
        <dbReference type="Proteomes" id="UP000267606"/>
    </source>
</evidence>
<dbReference type="WBParaSite" id="OFLC_0001434601-mRNA-1">
    <property type="protein sequence ID" value="OFLC_0001434601-mRNA-1"/>
    <property type="gene ID" value="OFLC_0001434601"/>
</dbReference>
<dbReference type="EMBL" id="UZAJ01040778">
    <property type="protein sequence ID" value="VDP16606.1"/>
    <property type="molecule type" value="Genomic_DNA"/>
</dbReference>
<proteinExistence type="predicted"/>
<sequence>MQTVPRSLCPCDGPKTPCSQSTAGMQVTMAEHCTPRVNACPVGLPSIHFVTECNNVTESAATRCITVEEAQRLYTCLPQFNFNKLWDN</sequence>
<name>A0A183I3M6_9BILA</name>
<organism evidence="3">
    <name type="scientific">Onchocerca flexuosa</name>
    <dbReference type="NCBI Taxonomy" id="387005"/>
    <lineage>
        <taxon>Eukaryota</taxon>
        <taxon>Metazoa</taxon>
        <taxon>Ecdysozoa</taxon>
        <taxon>Nematoda</taxon>
        <taxon>Chromadorea</taxon>
        <taxon>Rhabditida</taxon>
        <taxon>Spirurina</taxon>
        <taxon>Spiruromorpha</taxon>
        <taxon>Filarioidea</taxon>
        <taxon>Onchocercidae</taxon>
        <taxon>Onchocerca</taxon>
    </lineage>
</organism>
<dbReference type="AlphaFoldDB" id="A0A183I3M6"/>
<reference evidence="3" key="1">
    <citation type="submission" date="2016-06" db="UniProtKB">
        <authorList>
            <consortium name="WormBaseParasite"/>
        </authorList>
    </citation>
    <scope>IDENTIFICATION</scope>
</reference>